<keyword evidence="3" id="KW-0808">Transferase</keyword>
<dbReference type="PANTHER" id="PTHR43757">
    <property type="entry name" value="AMINOMETHYLTRANSFERASE"/>
    <property type="match status" value="1"/>
</dbReference>
<keyword evidence="3" id="KW-0489">Methyltransferase</keyword>
<dbReference type="Gene3D" id="3.30.1360.120">
    <property type="entry name" value="Probable tRNA modification gtpase trme, domain 1"/>
    <property type="match status" value="1"/>
</dbReference>
<evidence type="ECO:0000313" key="3">
    <source>
        <dbReference type="EMBL" id="SEM40024.1"/>
    </source>
</evidence>
<dbReference type="InterPro" id="IPR027266">
    <property type="entry name" value="TrmE/GcvT-like"/>
</dbReference>
<dbReference type="EMBL" id="FOBS01000013">
    <property type="protein sequence ID" value="SEM40024.1"/>
    <property type="molecule type" value="Genomic_DNA"/>
</dbReference>
<evidence type="ECO:0000256" key="1">
    <source>
        <dbReference type="PIRSR" id="PIRSR006487-1"/>
    </source>
</evidence>
<reference evidence="3 4" key="1">
    <citation type="submission" date="2016-10" db="EMBL/GenBank/DDBJ databases">
        <authorList>
            <person name="de Groot N.N."/>
        </authorList>
    </citation>
    <scope>NUCLEOTIDE SEQUENCE [LARGE SCALE GENOMIC DNA]</scope>
    <source>
        <strain evidence="3 4">DSM 8423</strain>
    </source>
</reference>
<dbReference type="AlphaFoldDB" id="A0A1H7Y2D2"/>
<proteinExistence type="predicted"/>
<dbReference type="PANTHER" id="PTHR43757:SF2">
    <property type="entry name" value="AMINOMETHYLTRANSFERASE, MITOCHONDRIAL"/>
    <property type="match status" value="1"/>
</dbReference>
<dbReference type="STRING" id="43775.SAMN04489760_11367"/>
<feature type="binding site" evidence="1">
    <location>
        <position position="223"/>
    </location>
    <ligand>
        <name>substrate</name>
    </ligand>
</feature>
<keyword evidence="4" id="KW-1185">Reference proteome</keyword>
<dbReference type="Pfam" id="PF01571">
    <property type="entry name" value="GCV_T"/>
    <property type="match status" value="1"/>
</dbReference>
<dbReference type="InterPro" id="IPR006222">
    <property type="entry name" value="GCVT_N"/>
</dbReference>
<dbReference type="GO" id="GO:0032259">
    <property type="term" value="P:methylation"/>
    <property type="evidence" value="ECO:0007669"/>
    <property type="project" value="UniProtKB-KW"/>
</dbReference>
<dbReference type="RefSeq" id="WP_093883594.1">
    <property type="nucleotide sequence ID" value="NZ_FOBS01000013.1"/>
</dbReference>
<protein>
    <submittedName>
        <fullName evidence="3">Aminomethyltransferase</fullName>
    </submittedName>
</protein>
<feature type="domain" description="GCVT N-terminal" evidence="2">
    <location>
        <begin position="10"/>
        <end position="272"/>
    </location>
</feature>
<dbReference type="SUPFAM" id="SSF103025">
    <property type="entry name" value="Folate-binding domain"/>
    <property type="match status" value="1"/>
</dbReference>
<accession>A0A1H7Y2D2</accession>
<gene>
    <name evidence="3" type="ORF">SAMN04489760_11367</name>
</gene>
<sequence length="424" mass="47025">METQAKKTLLHDWHLAHGARMADFAGYEMPLWYSSGVKNEHLAVLTHAGMFDTSHMAVVMLRGKGGFDLLQLCFTRDLRACVGKDRTPLIPSRCIYGAFLDPKGGVIDDAVVCQLAPEHYMIVVNAGMGGIIAQHLRDHRENREVEIEDLSHRVGKLDIQGPLSARVLKKVLAEPEKAFEQLRFFSFKGHFDAASPLADAVRLTDGTPILLSRSGYTGEFGFEIYVAPEHFVSAWETIFEAGEDLGSIPCGLGARDSLRAGAMLPLSHQDIGPWPFVHHPWPFALPFNDDGSAFTKEFVGSEALLRIESPEFTFAFVGDDLRKVSTEESAFVLDSAGQEIGTVLTCVTDIGIGRREGRIYSIASPDKPENFDPRGLSCGFVKVKVRLWAGDRVELKDRRRRLQATIVNGIRPDLTAHRPIREMI</sequence>
<evidence type="ECO:0000259" key="2">
    <source>
        <dbReference type="Pfam" id="PF01571"/>
    </source>
</evidence>
<dbReference type="Proteomes" id="UP000198744">
    <property type="component" value="Unassembled WGS sequence"/>
</dbReference>
<dbReference type="PIRSF" id="PIRSF006487">
    <property type="entry name" value="GcvT"/>
    <property type="match status" value="1"/>
</dbReference>
<evidence type="ECO:0000313" key="4">
    <source>
        <dbReference type="Proteomes" id="UP000198744"/>
    </source>
</evidence>
<name>A0A1H7Y2D2_9BACT</name>
<organism evidence="3 4">
    <name type="scientific">Syntrophus gentianae</name>
    <dbReference type="NCBI Taxonomy" id="43775"/>
    <lineage>
        <taxon>Bacteria</taxon>
        <taxon>Pseudomonadati</taxon>
        <taxon>Thermodesulfobacteriota</taxon>
        <taxon>Syntrophia</taxon>
        <taxon>Syntrophales</taxon>
        <taxon>Syntrophaceae</taxon>
        <taxon>Syntrophus</taxon>
    </lineage>
</organism>
<dbReference type="GO" id="GO:0008168">
    <property type="term" value="F:methyltransferase activity"/>
    <property type="evidence" value="ECO:0007669"/>
    <property type="project" value="UniProtKB-KW"/>
</dbReference>
<dbReference type="OrthoDB" id="9774591at2"/>
<dbReference type="InterPro" id="IPR028896">
    <property type="entry name" value="GcvT/YgfZ/DmdA"/>
</dbReference>